<dbReference type="InterPro" id="IPR027244">
    <property type="entry name" value="IML1"/>
</dbReference>
<evidence type="ECO:0000313" key="3">
    <source>
        <dbReference type="EMBL" id="MFH4975940.1"/>
    </source>
</evidence>
<dbReference type="PANTHER" id="PTHR13179:SF8">
    <property type="entry name" value="GATOR COMPLEX PROTEIN DEPDC5"/>
    <property type="match status" value="1"/>
</dbReference>
<dbReference type="PROSITE" id="PS50186">
    <property type="entry name" value="DEP"/>
    <property type="match status" value="1"/>
</dbReference>
<feature type="region of interest" description="Disordered" evidence="1">
    <location>
        <begin position="697"/>
        <end position="723"/>
    </location>
</feature>
<dbReference type="InterPro" id="IPR000591">
    <property type="entry name" value="DEP_dom"/>
</dbReference>
<dbReference type="Pfam" id="PF12257">
    <property type="entry name" value="IML1"/>
    <property type="match status" value="1"/>
</dbReference>
<evidence type="ECO:0000259" key="2">
    <source>
        <dbReference type="PROSITE" id="PS50186"/>
    </source>
</evidence>
<dbReference type="InterPro" id="IPR048255">
    <property type="entry name" value="IML1_N"/>
</dbReference>
<protein>
    <recommendedName>
        <fullName evidence="2">DEP domain-containing protein</fullName>
    </recommendedName>
</protein>
<keyword evidence="4" id="KW-1185">Reference proteome</keyword>
<evidence type="ECO:0000256" key="1">
    <source>
        <dbReference type="SAM" id="MobiDB-lite"/>
    </source>
</evidence>
<feature type="domain" description="DEP" evidence="2">
    <location>
        <begin position="1073"/>
        <end position="1127"/>
    </location>
</feature>
<reference evidence="3 4" key="1">
    <citation type="submission" date="2024-08" db="EMBL/GenBank/DDBJ databases">
        <title>Gnathostoma spinigerum genome.</title>
        <authorList>
            <person name="Gonzalez-Bertolin B."/>
            <person name="Monzon S."/>
            <person name="Zaballos A."/>
            <person name="Jimenez P."/>
            <person name="Dekumyoy P."/>
            <person name="Varona S."/>
            <person name="Cuesta I."/>
            <person name="Sumanam S."/>
            <person name="Adisakwattana P."/>
            <person name="Gasser R.B."/>
            <person name="Hernandez-Gonzalez A."/>
            <person name="Young N.D."/>
            <person name="Perteguer M.J."/>
        </authorList>
    </citation>
    <scope>NUCLEOTIDE SEQUENCE [LARGE SCALE GENOMIC DNA]</scope>
    <source>
        <strain evidence="3">AL3</strain>
        <tissue evidence="3">Liver</tissue>
    </source>
</reference>
<sequence>MESVRVTSRRMSSGTIPIAKQESPFGSEILADVDCRTRKVDVVKILEPGISVGSSQPSDIGYQFRITQHKQGDRKCGNMQCDLIGNSRDFPGLHIGDVLRISLPSLRQPLYLQFAKEDIEMVHYSREPRLSVEKVIADLFHLRSNQIVFAKVASKKENNFQLLYFWASLDNIELTFKERYASRTDMWRYRNCLIDTCVYRGKKIEWLGIPSTVSDLWSKGDKVNSGYISEDTRIVFRSSSTKILVYVQMSSEMWDIDPYGDLYFEKCVNGLIPEMFEQWRIHHCAHYVTFIVCSRWYFKEELMTEGMKAKVCIDHRGKLYQDFYRLIVQNEHYDEWSRVMPKLRLTFNTYNKSIEDFIKKEFPEYIGSEPLAVNSPAAEASFLQILNLSMNSFSACYSDRRFETTGQQIIFITPGGGVFNVDRNLVNLTKQRLIDMGISLDLIFLGEQPLHAVPVFVFPNPYDFHHPSEDYLIPHWMNYSYYQMSRRSAISIKFKPRINLPDELLEGTTMGLVMETDSELIEDMDEYDERAFHSLLQNSGGGIGNSLALELNKELSSVKKVPFVEVPIKPRYDVGGPLYGSLERSSHIAHRCLEPNTNSTDLRSGSLETKQDRDQRLLKAIDTGGGAKGPLINPFKSEEFTVRISANRRRWIHVFPVDKLGRAKLSHHYVAGKSIVMATQLDEPEPAEDNVQAVTSYANSSPLRKPSPQAPSTGKTTINKVTGQGAGGKKCVWAWGSTGEEKWNPDMEIGVDWKSIIHSGLLPITTDFFPDSRSMQMDYVVKEHQLPIYADVMRQWIGDDGSIDTGRFSTVVFDQLICQRLQRGFQIVLLEKPMIYAAIGVNVKSLLKEDQSEYLDNCETILRECFLSFSRIYHRLYLVGDVIKVVQYLPRSSVGSENHETSEKHDYTYWFQVPDALNYVKSTTSFKPDNLETLNWSLLDTQLQYRSSAQLFSDDMRCFSSKFLITPMPNDTIKSIMKERNGGDKFPAIRDIHFAQRHEECFVKLLEMMNRFKRRLHGSHQSSRRRSGMLDLPVHLDEPVSTFSIRNVDAVLSGWREAHQTIYSQETNARYPPDMFIAFEFINWLISNVYELSTRQSALDFVNDLLRTDRIRLLQSGELPLQRKIRE</sequence>
<name>A0ABD6E8D0_9BILA</name>
<dbReference type="PANTHER" id="PTHR13179">
    <property type="entry name" value="DEP DOMAIN CONTAINING PROTEIN 5"/>
    <property type="match status" value="1"/>
</dbReference>
<dbReference type="Proteomes" id="UP001608902">
    <property type="component" value="Unassembled WGS sequence"/>
</dbReference>
<organism evidence="3 4">
    <name type="scientific">Gnathostoma spinigerum</name>
    <dbReference type="NCBI Taxonomy" id="75299"/>
    <lineage>
        <taxon>Eukaryota</taxon>
        <taxon>Metazoa</taxon>
        <taxon>Ecdysozoa</taxon>
        <taxon>Nematoda</taxon>
        <taxon>Chromadorea</taxon>
        <taxon>Rhabditida</taxon>
        <taxon>Spirurina</taxon>
        <taxon>Gnathostomatomorpha</taxon>
        <taxon>Gnathostomatoidea</taxon>
        <taxon>Gnathostomatidae</taxon>
        <taxon>Gnathostoma</taxon>
    </lineage>
</organism>
<dbReference type="AlphaFoldDB" id="A0ABD6E8D0"/>
<dbReference type="EMBL" id="JBGFUD010001208">
    <property type="protein sequence ID" value="MFH4975940.1"/>
    <property type="molecule type" value="Genomic_DNA"/>
</dbReference>
<feature type="compositionally biased region" description="Polar residues" evidence="1">
    <location>
        <begin position="710"/>
        <end position="722"/>
    </location>
</feature>
<gene>
    <name evidence="3" type="ORF">AB6A40_002649</name>
</gene>
<proteinExistence type="predicted"/>
<evidence type="ECO:0000313" key="4">
    <source>
        <dbReference type="Proteomes" id="UP001608902"/>
    </source>
</evidence>
<dbReference type="Pfam" id="PF23013">
    <property type="entry name" value="IML1_N"/>
    <property type="match status" value="1"/>
</dbReference>
<comment type="caution">
    <text evidence="3">The sequence shown here is derived from an EMBL/GenBank/DDBJ whole genome shotgun (WGS) entry which is preliminary data.</text>
</comment>
<accession>A0ABD6E8D0</accession>
<dbReference type="InterPro" id="IPR055213">
    <property type="entry name" value="IML1_double_psi_beta_barrel"/>
</dbReference>